<feature type="binding site" evidence="6">
    <location>
        <position position="108"/>
    </location>
    <ligand>
        <name>Mg(2+)</name>
        <dbReference type="ChEBI" id="CHEBI:18420"/>
    </ligand>
</feature>
<gene>
    <name evidence="6" type="primary">vapC</name>
    <name evidence="8" type="ORF">AELLOGFF_05104</name>
</gene>
<dbReference type="RefSeq" id="WP_159232817.1">
    <property type="nucleotide sequence ID" value="NZ_CACSIP010000028.1"/>
</dbReference>
<dbReference type="GO" id="GO:0004540">
    <property type="term" value="F:RNA nuclease activity"/>
    <property type="evidence" value="ECO:0007669"/>
    <property type="project" value="InterPro"/>
</dbReference>
<dbReference type="SUPFAM" id="SSF88723">
    <property type="entry name" value="PIN domain-like"/>
    <property type="match status" value="1"/>
</dbReference>
<dbReference type="InterPro" id="IPR029060">
    <property type="entry name" value="PIN-like_dom_sf"/>
</dbReference>
<reference evidence="8 9" key="1">
    <citation type="submission" date="2019-11" db="EMBL/GenBank/DDBJ databases">
        <authorList>
            <person name="Holert J."/>
        </authorList>
    </citation>
    <scope>NUCLEOTIDE SEQUENCE [LARGE SCALE GENOMIC DNA]</scope>
    <source>
        <strain evidence="8">BC8_1</strain>
    </source>
</reference>
<evidence type="ECO:0000256" key="3">
    <source>
        <dbReference type="ARBA" id="ARBA00022723"/>
    </source>
</evidence>
<proteinExistence type="inferred from homology"/>
<dbReference type="Gene3D" id="3.40.50.1010">
    <property type="entry name" value="5'-nuclease"/>
    <property type="match status" value="1"/>
</dbReference>
<dbReference type="EC" id="3.1.-.-" evidence="6"/>
<name>A0A5S9R377_MYCVN</name>
<protein>
    <recommendedName>
        <fullName evidence="6">Ribonuclease VapC</fullName>
        <shortName evidence="6">RNase VapC</shortName>
        <ecNumber evidence="6">3.1.-.-</ecNumber>
    </recommendedName>
    <alternativeName>
        <fullName evidence="6">Toxin VapC</fullName>
    </alternativeName>
</protein>
<dbReference type="GO" id="GO:0045926">
    <property type="term" value="P:negative regulation of growth"/>
    <property type="evidence" value="ECO:0007669"/>
    <property type="project" value="UniProtKB-ARBA"/>
</dbReference>
<sequence length="145" mass="15636">MKLVDANVLVYAVNSASEHHEASRRWLDRALSGADIVGLAWVPLLAFARLTTKHGLFPSPLAPRDALAQIREWCAAPSAVLVQPSARHADVLSDLVVQVGAGGNLINDAHLAALAIEHRGSVVTYDHDFGRFDGVRWDTPESLLA</sequence>
<feature type="domain" description="PIN" evidence="7">
    <location>
        <begin position="3"/>
        <end position="134"/>
    </location>
</feature>
<evidence type="ECO:0000256" key="2">
    <source>
        <dbReference type="ARBA" id="ARBA00022722"/>
    </source>
</evidence>
<keyword evidence="3 6" id="KW-0479">Metal-binding</keyword>
<dbReference type="InterPro" id="IPR002716">
    <property type="entry name" value="PIN_dom"/>
</dbReference>
<dbReference type="GO" id="GO:0090729">
    <property type="term" value="F:toxin activity"/>
    <property type="evidence" value="ECO:0007669"/>
    <property type="project" value="UniProtKB-KW"/>
</dbReference>
<evidence type="ECO:0000259" key="7">
    <source>
        <dbReference type="Pfam" id="PF01850"/>
    </source>
</evidence>
<evidence type="ECO:0000313" key="8">
    <source>
        <dbReference type="EMBL" id="CAA0127106.1"/>
    </source>
</evidence>
<evidence type="ECO:0000256" key="5">
    <source>
        <dbReference type="ARBA" id="ARBA00022842"/>
    </source>
</evidence>
<evidence type="ECO:0000256" key="6">
    <source>
        <dbReference type="HAMAP-Rule" id="MF_00265"/>
    </source>
</evidence>
<keyword evidence="6" id="KW-0800">Toxin</keyword>
<comment type="cofactor">
    <cofactor evidence="6">
        <name>Mg(2+)</name>
        <dbReference type="ChEBI" id="CHEBI:18420"/>
    </cofactor>
</comment>
<dbReference type="Proteomes" id="UP000430146">
    <property type="component" value="Unassembled WGS sequence"/>
</dbReference>
<accession>A0A5S9R377</accession>
<dbReference type="InterPro" id="IPR022907">
    <property type="entry name" value="VapC_family"/>
</dbReference>
<dbReference type="AlphaFoldDB" id="A0A5S9R377"/>
<comment type="function">
    <text evidence="6">Toxic component of a toxin-antitoxin (TA) system. An RNase.</text>
</comment>
<dbReference type="EMBL" id="CACSIP010000028">
    <property type="protein sequence ID" value="CAA0127106.1"/>
    <property type="molecule type" value="Genomic_DNA"/>
</dbReference>
<dbReference type="OrthoDB" id="556169at2"/>
<dbReference type="CDD" id="cd18678">
    <property type="entry name" value="PIN_MtVapC25_VapC33-like"/>
    <property type="match status" value="1"/>
</dbReference>
<keyword evidence="1 6" id="KW-1277">Toxin-antitoxin system</keyword>
<dbReference type="GO" id="GO:0000287">
    <property type="term" value="F:magnesium ion binding"/>
    <property type="evidence" value="ECO:0007669"/>
    <property type="project" value="UniProtKB-UniRule"/>
</dbReference>
<evidence type="ECO:0000256" key="1">
    <source>
        <dbReference type="ARBA" id="ARBA00022649"/>
    </source>
</evidence>
<evidence type="ECO:0000256" key="4">
    <source>
        <dbReference type="ARBA" id="ARBA00022801"/>
    </source>
</evidence>
<dbReference type="Pfam" id="PF01850">
    <property type="entry name" value="PIN"/>
    <property type="match status" value="1"/>
</dbReference>
<keyword evidence="9" id="KW-1185">Reference proteome</keyword>
<dbReference type="NCBIfam" id="TIGR00028">
    <property type="entry name" value="Mtu_PIN_fam"/>
    <property type="match status" value="1"/>
</dbReference>
<feature type="binding site" evidence="6">
    <location>
        <position position="5"/>
    </location>
    <ligand>
        <name>Mg(2+)</name>
        <dbReference type="ChEBI" id="CHEBI:18420"/>
    </ligand>
</feature>
<dbReference type="HAMAP" id="MF_00265">
    <property type="entry name" value="VapC_Nob1"/>
    <property type="match status" value="1"/>
</dbReference>
<organism evidence="8 9">
    <name type="scientific">Mycolicibacterium vanbaalenii</name>
    <name type="common">Mycobacterium vanbaalenii</name>
    <dbReference type="NCBI Taxonomy" id="110539"/>
    <lineage>
        <taxon>Bacteria</taxon>
        <taxon>Bacillati</taxon>
        <taxon>Actinomycetota</taxon>
        <taxon>Actinomycetes</taxon>
        <taxon>Mycobacteriales</taxon>
        <taxon>Mycobacteriaceae</taxon>
        <taxon>Mycolicibacterium</taxon>
    </lineage>
</organism>
<dbReference type="InterPro" id="IPR006226">
    <property type="entry name" value="Mtu_PIN"/>
</dbReference>
<keyword evidence="5 6" id="KW-0460">Magnesium</keyword>
<evidence type="ECO:0000313" key="9">
    <source>
        <dbReference type="Proteomes" id="UP000430146"/>
    </source>
</evidence>
<dbReference type="GO" id="GO:0016788">
    <property type="term" value="F:hydrolase activity, acting on ester bonds"/>
    <property type="evidence" value="ECO:0007669"/>
    <property type="project" value="InterPro"/>
</dbReference>
<keyword evidence="2 6" id="KW-0540">Nuclease</keyword>
<keyword evidence="4 6" id="KW-0378">Hydrolase</keyword>
<comment type="similarity">
    <text evidence="6">Belongs to the PINc/VapC protein family.</text>
</comment>